<comment type="caution">
    <text evidence="1">The sequence shown here is derived from an EMBL/GenBank/DDBJ whole genome shotgun (WGS) entry which is preliminary data.</text>
</comment>
<dbReference type="AlphaFoldDB" id="X1CWR7"/>
<gene>
    <name evidence="1" type="ORF">S01H4_58183</name>
</gene>
<accession>X1CWR7</accession>
<dbReference type="EMBL" id="BART01033957">
    <property type="protein sequence ID" value="GAH12941.1"/>
    <property type="molecule type" value="Genomic_DNA"/>
</dbReference>
<organism evidence="1">
    <name type="scientific">marine sediment metagenome</name>
    <dbReference type="NCBI Taxonomy" id="412755"/>
    <lineage>
        <taxon>unclassified sequences</taxon>
        <taxon>metagenomes</taxon>
        <taxon>ecological metagenomes</taxon>
    </lineage>
</organism>
<name>X1CWR7_9ZZZZ</name>
<sequence length="35" mass="4039">KDLLGVYEQWYTSKEKVCFKGDNKESLLCSGKKGR</sequence>
<reference evidence="1" key="1">
    <citation type="journal article" date="2014" name="Front. Microbiol.">
        <title>High frequency of phylogenetically diverse reductive dehalogenase-homologous genes in deep subseafloor sedimentary metagenomes.</title>
        <authorList>
            <person name="Kawai M."/>
            <person name="Futagami T."/>
            <person name="Toyoda A."/>
            <person name="Takaki Y."/>
            <person name="Nishi S."/>
            <person name="Hori S."/>
            <person name="Arai W."/>
            <person name="Tsubouchi T."/>
            <person name="Morono Y."/>
            <person name="Uchiyama I."/>
            <person name="Ito T."/>
            <person name="Fujiyama A."/>
            <person name="Inagaki F."/>
            <person name="Takami H."/>
        </authorList>
    </citation>
    <scope>NUCLEOTIDE SEQUENCE</scope>
    <source>
        <strain evidence="1">Expedition CK06-06</strain>
    </source>
</reference>
<feature type="non-terminal residue" evidence="1">
    <location>
        <position position="1"/>
    </location>
</feature>
<evidence type="ECO:0000313" key="1">
    <source>
        <dbReference type="EMBL" id="GAH12941.1"/>
    </source>
</evidence>
<protein>
    <submittedName>
        <fullName evidence="1">Uncharacterized protein</fullName>
    </submittedName>
</protein>
<proteinExistence type="predicted"/>